<dbReference type="PANTHER" id="PTHR21310:SF41">
    <property type="entry name" value="3'-PHOSPHOTRANSFERASE, PUTATIVE-RELATED"/>
    <property type="match status" value="1"/>
</dbReference>
<dbReference type="SUPFAM" id="SSF56112">
    <property type="entry name" value="Protein kinase-like (PK-like)"/>
    <property type="match status" value="1"/>
</dbReference>
<evidence type="ECO:0000256" key="3">
    <source>
        <dbReference type="ARBA" id="ARBA00022741"/>
    </source>
</evidence>
<evidence type="ECO:0000259" key="8">
    <source>
        <dbReference type="PROSITE" id="PS50011"/>
    </source>
</evidence>
<gene>
    <name evidence="9" type="ORF">GCM10019016_010320</name>
</gene>
<evidence type="ECO:0000256" key="7">
    <source>
        <dbReference type="PIRNR" id="PIRNR000706"/>
    </source>
</evidence>
<dbReference type="EMBL" id="BAAAXF010000014">
    <property type="protein sequence ID" value="GAA3493933.1"/>
    <property type="molecule type" value="Genomic_DNA"/>
</dbReference>
<evidence type="ECO:0000256" key="2">
    <source>
        <dbReference type="ARBA" id="ARBA00022679"/>
    </source>
</evidence>
<dbReference type="PROSITE" id="PS50011">
    <property type="entry name" value="PROTEIN_KINASE_DOM"/>
    <property type="match status" value="1"/>
</dbReference>
<keyword evidence="6 7" id="KW-0046">Antibiotic resistance</keyword>
<dbReference type="InterPro" id="IPR051678">
    <property type="entry name" value="AGP_Transferase"/>
</dbReference>
<evidence type="ECO:0000313" key="10">
    <source>
        <dbReference type="Proteomes" id="UP001501455"/>
    </source>
</evidence>
<protein>
    <submittedName>
        <fullName evidence="9">Aminoglycoside 3'-phosphotransferase</fullName>
    </submittedName>
</protein>
<dbReference type="NCBIfam" id="NF033068">
    <property type="entry name" value="APH_3p"/>
    <property type="match status" value="1"/>
</dbReference>
<keyword evidence="10" id="KW-1185">Reference proteome</keyword>
<comment type="caution">
    <text evidence="9">The sequence shown here is derived from an EMBL/GenBank/DDBJ whole genome shotgun (WGS) entry which is preliminary data.</text>
</comment>
<sequence length="278" mass="31527">MPGENRAASTMIPSMYAMLHQKYEYYEWTSVNEGDSGASVYRLAGQRPELYVKIAPREPENSAFDLVGEADRLAWLTRHGIPVPRIVERGGDDTYAFLVTEAVTGVSAAEEWPEHQRFAVVEAMADLARALHELPVSDCPFDRSLAVTVAEARHNVRENLVDLDDLQEEHADWSGDQLLAELDRTRPEKEDLVVCHGDLCPNNVLLDPETCRVTGVIDVGRLGRADRHADLALAARELEIDEDPWFGPEYAQRFLERYGAHHVDQDRMTYYQLLDEFF</sequence>
<dbReference type="PANTHER" id="PTHR21310">
    <property type="entry name" value="AMINOGLYCOSIDE PHOSPHOTRANSFERASE-RELATED-RELATED"/>
    <property type="match status" value="1"/>
</dbReference>
<keyword evidence="4 7" id="KW-0418">Kinase</keyword>
<evidence type="ECO:0000256" key="1">
    <source>
        <dbReference type="ARBA" id="ARBA00006219"/>
    </source>
</evidence>
<dbReference type="InterPro" id="IPR000719">
    <property type="entry name" value="Prot_kinase_dom"/>
</dbReference>
<dbReference type="Gene3D" id="3.30.200.20">
    <property type="entry name" value="Phosphorylase Kinase, domain 1"/>
    <property type="match status" value="1"/>
</dbReference>
<dbReference type="InterPro" id="IPR002575">
    <property type="entry name" value="Aminoglycoside_PTrfase"/>
</dbReference>
<accession>A0ABP6THC3</accession>
<dbReference type="Gene3D" id="3.90.1200.10">
    <property type="match status" value="1"/>
</dbReference>
<keyword evidence="3 7" id="KW-0547">Nucleotide-binding</keyword>
<keyword evidence="5 7" id="KW-0067">ATP-binding</keyword>
<dbReference type="NCBIfam" id="NF032897">
    <property type="entry name" value="APH_3p_V"/>
    <property type="match status" value="1"/>
</dbReference>
<dbReference type="InterPro" id="IPR011009">
    <property type="entry name" value="Kinase-like_dom_sf"/>
</dbReference>
<evidence type="ECO:0000313" key="9">
    <source>
        <dbReference type="EMBL" id="GAA3493933.1"/>
    </source>
</evidence>
<reference evidence="10" key="1">
    <citation type="journal article" date="2019" name="Int. J. Syst. Evol. Microbiol.">
        <title>The Global Catalogue of Microorganisms (GCM) 10K type strain sequencing project: providing services to taxonomists for standard genome sequencing and annotation.</title>
        <authorList>
            <consortium name="The Broad Institute Genomics Platform"/>
            <consortium name="The Broad Institute Genome Sequencing Center for Infectious Disease"/>
            <person name="Wu L."/>
            <person name="Ma J."/>
        </authorList>
    </citation>
    <scope>NUCLEOTIDE SEQUENCE [LARGE SCALE GENOMIC DNA]</scope>
    <source>
        <strain evidence="10">JCM 4816</strain>
    </source>
</reference>
<dbReference type="PIRSF" id="PIRSF000706">
    <property type="entry name" value="Kanamycin_kin"/>
    <property type="match status" value="1"/>
</dbReference>
<evidence type="ECO:0000256" key="5">
    <source>
        <dbReference type="ARBA" id="ARBA00022840"/>
    </source>
</evidence>
<organism evidence="9 10">
    <name type="scientific">Streptomyces prasinosporus</name>
    <dbReference type="NCBI Taxonomy" id="68256"/>
    <lineage>
        <taxon>Bacteria</taxon>
        <taxon>Bacillati</taxon>
        <taxon>Actinomycetota</taxon>
        <taxon>Actinomycetes</taxon>
        <taxon>Kitasatosporales</taxon>
        <taxon>Streptomycetaceae</taxon>
        <taxon>Streptomyces</taxon>
        <taxon>Streptomyces albogriseolus group</taxon>
    </lineage>
</organism>
<dbReference type="CDD" id="cd05150">
    <property type="entry name" value="APH"/>
    <property type="match status" value="1"/>
</dbReference>
<feature type="domain" description="Protein kinase" evidence="8">
    <location>
        <begin position="25"/>
        <end position="278"/>
    </location>
</feature>
<dbReference type="InterPro" id="IPR024165">
    <property type="entry name" value="Kan/Strep_kinase"/>
</dbReference>
<proteinExistence type="inferred from homology"/>
<comment type="similarity">
    <text evidence="1 7">Belongs to the aminoglycoside phosphotransferase family.</text>
</comment>
<dbReference type="Pfam" id="PF01636">
    <property type="entry name" value="APH"/>
    <property type="match status" value="1"/>
</dbReference>
<keyword evidence="2 7" id="KW-0808">Transferase</keyword>
<evidence type="ECO:0000256" key="4">
    <source>
        <dbReference type="ARBA" id="ARBA00022777"/>
    </source>
</evidence>
<name>A0ABP6THC3_9ACTN</name>
<dbReference type="Proteomes" id="UP001501455">
    <property type="component" value="Unassembled WGS sequence"/>
</dbReference>
<evidence type="ECO:0000256" key="6">
    <source>
        <dbReference type="ARBA" id="ARBA00023251"/>
    </source>
</evidence>